<dbReference type="EMBL" id="CP101751">
    <property type="protein sequence ID" value="UUC44565.1"/>
    <property type="molecule type" value="Genomic_DNA"/>
</dbReference>
<reference evidence="1" key="1">
    <citation type="submission" date="2022-07" db="EMBL/GenBank/DDBJ databases">
        <title>Isolation, identification, and degradation of a PFOSA degrading strain from sewage treatment plant.</title>
        <authorList>
            <person name="Zhang L."/>
            <person name="Huo Y."/>
        </authorList>
    </citation>
    <scope>NUCLEOTIDE SEQUENCE</scope>
    <source>
        <strain evidence="1">C1</strain>
    </source>
</reference>
<sequence length="635" mass="73233">MIKKITTFLLFITATFSYCQTDPLFLIIENGKIGYINEKGAVKIQPRFLNGNEFAEGLASVRKNGLYGFINTKGDFVIQPQYDYAHSFLNGIARVYKNGRPLFINKQNTPIIDSRYQSFSGISPDKGIVKTKSGKHGMIDLKTQKLIVDTLYHRIRNFKKEGVAIVEKLEVNKRNKMKTIKYAVVDSLGRFIVKFDQYESINGFSEGYASVNMQDNRFLEGVIDTKGNLLFKRSTNDKSHIKEEFKNGLAVISLYKHWIPEKPNVSYTSEKIYNGYINLKGEIVLNDTLIEQAGNFSNDRAFIKEKASNEYKLIDTRFQPVGELTYKRILNDEFKDGFAIVKMDSQWGIIDTDGKFVIYPTYDYIDEVGIKDNFFFFGIDGYNDEVLFGIANLEGKIILQPIIQQFDKKGFSNGLLKAIVNNRLTYIDKTGNIIWQEKKANEQNVTPLNIDFMNRGYFYAYSTPDEQDLRGGWGVSKNILQINEIINISDLGKLKLLIKTEEKAVFQDFYSGYKFYVQNNTNDTIAFEAQDSRLYLKLQAQNKKGEWKDIEYLPSSWCGNSYHTVKLDPNTSWEFIIPEYEGEFKTKIRAELQYLGAKDKKLFIYSNEIQSSINPAQFWNKMEYVPGGLMDPYYD</sequence>
<gene>
    <name evidence="1" type="ORF">NOX80_13095</name>
</gene>
<evidence type="ECO:0000313" key="2">
    <source>
        <dbReference type="Proteomes" id="UP001059844"/>
    </source>
</evidence>
<accession>A0ABY5INZ6</accession>
<dbReference type="PANTHER" id="PTHR37841:SF1">
    <property type="entry name" value="DUF3298 DOMAIN-CONTAINING PROTEIN"/>
    <property type="match status" value="1"/>
</dbReference>
<evidence type="ECO:0000313" key="1">
    <source>
        <dbReference type="EMBL" id="UUC44565.1"/>
    </source>
</evidence>
<name>A0ABY5INZ6_9FLAO</name>
<protein>
    <submittedName>
        <fullName evidence="1">WG repeat-containing protein</fullName>
    </submittedName>
</protein>
<dbReference type="Proteomes" id="UP001059844">
    <property type="component" value="Chromosome"/>
</dbReference>
<dbReference type="SUPFAM" id="SSF69360">
    <property type="entry name" value="Cell wall binding repeat"/>
    <property type="match status" value="1"/>
</dbReference>
<dbReference type="RefSeq" id="WP_256550243.1">
    <property type="nucleotide sequence ID" value="NZ_CP101751.1"/>
</dbReference>
<dbReference type="PANTHER" id="PTHR37841">
    <property type="entry name" value="GLR2918 PROTEIN"/>
    <property type="match status" value="1"/>
</dbReference>
<organism evidence="1 2">
    <name type="scientific">Flavobacterium cerinum</name>
    <dbReference type="NCBI Taxonomy" id="2502784"/>
    <lineage>
        <taxon>Bacteria</taxon>
        <taxon>Pseudomonadati</taxon>
        <taxon>Bacteroidota</taxon>
        <taxon>Flavobacteriia</taxon>
        <taxon>Flavobacteriales</taxon>
        <taxon>Flavobacteriaceae</taxon>
        <taxon>Flavobacterium</taxon>
    </lineage>
</organism>
<dbReference type="Pfam" id="PF14903">
    <property type="entry name" value="WG_beta_rep"/>
    <property type="match status" value="5"/>
</dbReference>
<proteinExistence type="predicted"/>
<keyword evidence="2" id="KW-1185">Reference proteome</keyword>
<dbReference type="InterPro" id="IPR032774">
    <property type="entry name" value="WG_beta_rep"/>
</dbReference>